<proteinExistence type="predicted"/>
<dbReference type="InterPro" id="IPR021799">
    <property type="entry name" value="PIN-like_prokaryotic"/>
</dbReference>
<dbReference type="EMBL" id="CP034791">
    <property type="protein sequence ID" value="AZT91263.1"/>
    <property type="molecule type" value="Genomic_DNA"/>
</dbReference>
<evidence type="ECO:0000313" key="1">
    <source>
        <dbReference type="EMBL" id="AZT91263.1"/>
    </source>
</evidence>
<dbReference type="AlphaFoldDB" id="A0A3T0D878"/>
<keyword evidence="2" id="KW-1185">Reference proteome</keyword>
<organism evidence="1 2">
    <name type="scientific">Caldicellulosiruptor changbaiensis</name>
    <dbReference type="NCBI Taxonomy" id="1222016"/>
    <lineage>
        <taxon>Bacteria</taxon>
        <taxon>Bacillati</taxon>
        <taxon>Bacillota</taxon>
        <taxon>Bacillota incertae sedis</taxon>
        <taxon>Caldicellulosiruptorales</taxon>
        <taxon>Caldicellulosiruptoraceae</taxon>
        <taxon>Caldicellulosiruptor</taxon>
    </lineage>
</organism>
<sequence>MIVVSNTTPIIALAKINKLEILEYLFGRIYISEGVYKELISNKKFTYEIEKITKNNFIITKEVKNRLAVELVQKMHGLNIGESESIILFKELGGDLLIMDEKKGRKVASSLDIKLTGTLGILLRAKQEGIIIELKPLLEKLIESNIRISHELYREILKSANEVF</sequence>
<dbReference type="PANTHER" id="PTHR39550:SF1">
    <property type="entry name" value="SLL0658 PROTEIN"/>
    <property type="match status" value="1"/>
</dbReference>
<name>A0A3T0D878_9FIRM</name>
<protein>
    <submittedName>
        <fullName evidence="1">DUF3368 domain-containing protein</fullName>
    </submittedName>
</protein>
<dbReference type="Proteomes" id="UP000282930">
    <property type="component" value="Chromosome"/>
</dbReference>
<gene>
    <name evidence="1" type="ORF">ELD05_11885</name>
</gene>
<accession>A0A3T0D878</accession>
<dbReference type="Pfam" id="PF11848">
    <property type="entry name" value="DUF3368"/>
    <property type="match status" value="1"/>
</dbReference>
<dbReference type="RefSeq" id="WP_127352594.1">
    <property type="nucleotide sequence ID" value="NZ_CP034791.1"/>
</dbReference>
<dbReference type="PANTHER" id="PTHR39550">
    <property type="entry name" value="SLL0658 PROTEIN"/>
    <property type="match status" value="1"/>
</dbReference>
<dbReference type="KEGG" id="ccha:ELD05_11885"/>
<evidence type="ECO:0000313" key="2">
    <source>
        <dbReference type="Proteomes" id="UP000282930"/>
    </source>
</evidence>
<reference evidence="1 2" key="1">
    <citation type="submission" date="2018-12" db="EMBL/GenBank/DDBJ databases">
        <title>Genome sequence from the cellulolytic species, Caldicellulosiruptor changbaiensis.</title>
        <authorList>
            <person name="Blumer-Schuette S.E."/>
            <person name="Mendoza C."/>
        </authorList>
    </citation>
    <scope>NUCLEOTIDE SEQUENCE [LARGE SCALE GENOMIC DNA]</scope>
    <source>
        <strain evidence="1 2">CBS-Z</strain>
    </source>
</reference>